<keyword evidence="4 5" id="KW-0472">Membrane</keyword>
<dbReference type="CDD" id="cd07042">
    <property type="entry name" value="STAS_SulP_like_sulfate_transporter"/>
    <property type="match status" value="1"/>
</dbReference>
<dbReference type="Gene3D" id="3.30.750.24">
    <property type="entry name" value="STAS domain"/>
    <property type="match status" value="1"/>
</dbReference>
<feature type="transmembrane region" description="Helical" evidence="5">
    <location>
        <begin position="328"/>
        <end position="347"/>
    </location>
</feature>
<evidence type="ECO:0000256" key="4">
    <source>
        <dbReference type="ARBA" id="ARBA00023136"/>
    </source>
</evidence>
<feature type="transmembrane region" description="Helical" evidence="5">
    <location>
        <begin position="29"/>
        <end position="49"/>
    </location>
</feature>
<feature type="transmembrane region" description="Helical" evidence="5">
    <location>
        <begin position="101"/>
        <end position="124"/>
    </location>
</feature>
<evidence type="ECO:0000259" key="6">
    <source>
        <dbReference type="PROSITE" id="PS50801"/>
    </source>
</evidence>
<dbReference type="EMBL" id="CP137757">
    <property type="protein sequence ID" value="WPF25838.1"/>
    <property type="molecule type" value="Genomic_DNA"/>
</dbReference>
<feature type="transmembrane region" description="Helical" evidence="5">
    <location>
        <begin position="231"/>
        <end position="253"/>
    </location>
</feature>
<reference evidence="7 8" key="1">
    <citation type="submission" date="2023-10" db="EMBL/GenBank/DDBJ databases">
        <title>complete genome sequence of Corynebacterium pseudokroppenstedtii P15-C1.</title>
        <authorList>
            <person name="Bruggemann H."/>
            <person name="Poehlein A."/>
        </authorList>
    </citation>
    <scope>NUCLEOTIDE SEQUENCE [LARGE SCALE GENOMIC DNA]</scope>
    <source>
        <strain evidence="7 8">P15_C1</strain>
    </source>
</reference>
<dbReference type="InterPro" id="IPR036513">
    <property type="entry name" value="STAS_dom_sf"/>
</dbReference>
<name>A0AAU0Q2E9_9CORY</name>
<dbReference type="KEGG" id="cpsk:Q0N40_04755"/>
<gene>
    <name evidence="7" type="ORF">Q0N40_04755</name>
</gene>
<feature type="transmembrane region" description="Helical" evidence="5">
    <location>
        <begin position="368"/>
        <end position="395"/>
    </location>
</feature>
<dbReference type="GO" id="GO:0016020">
    <property type="term" value="C:membrane"/>
    <property type="evidence" value="ECO:0007669"/>
    <property type="project" value="UniProtKB-SubCell"/>
</dbReference>
<dbReference type="RefSeq" id="WP_221923800.1">
    <property type="nucleotide sequence ID" value="NZ_CP137757.1"/>
</dbReference>
<dbReference type="Pfam" id="PF01740">
    <property type="entry name" value="STAS"/>
    <property type="match status" value="1"/>
</dbReference>
<evidence type="ECO:0000256" key="3">
    <source>
        <dbReference type="ARBA" id="ARBA00022989"/>
    </source>
</evidence>
<keyword evidence="3 5" id="KW-1133">Transmembrane helix</keyword>
<protein>
    <submittedName>
        <fullName evidence="7">SulP family inorganic anion transporter</fullName>
    </submittedName>
</protein>
<dbReference type="Proteomes" id="UP001174314">
    <property type="component" value="Chromosome"/>
</dbReference>
<organism evidence="7 8">
    <name type="scientific">Corynebacterium pseudokroppenstedtii</name>
    <dbReference type="NCBI Taxonomy" id="2804917"/>
    <lineage>
        <taxon>Bacteria</taxon>
        <taxon>Bacillati</taxon>
        <taxon>Actinomycetota</taxon>
        <taxon>Actinomycetes</taxon>
        <taxon>Mycobacteriales</taxon>
        <taxon>Corynebacteriaceae</taxon>
        <taxon>Corynebacterium</taxon>
    </lineage>
</organism>
<feature type="transmembrane region" description="Helical" evidence="5">
    <location>
        <begin position="179"/>
        <end position="198"/>
    </location>
</feature>
<accession>A0AAU0Q2E9</accession>
<comment type="subcellular location">
    <subcellularLocation>
        <location evidence="1">Membrane</location>
        <topology evidence="1">Multi-pass membrane protein</topology>
    </subcellularLocation>
</comment>
<feature type="transmembrane region" description="Helical" evidence="5">
    <location>
        <begin position="56"/>
        <end position="89"/>
    </location>
</feature>
<dbReference type="Pfam" id="PF00916">
    <property type="entry name" value="Sulfate_transp"/>
    <property type="match status" value="2"/>
</dbReference>
<feature type="transmembrane region" description="Helical" evidence="5">
    <location>
        <begin position="305"/>
        <end position="322"/>
    </location>
</feature>
<dbReference type="InterPro" id="IPR002645">
    <property type="entry name" value="STAS_dom"/>
</dbReference>
<feature type="domain" description="STAS" evidence="6">
    <location>
        <begin position="403"/>
        <end position="499"/>
    </location>
</feature>
<dbReference type="PANTHER" id="PTHR43310">
    <property type="entry name" value="SULFATE TRANSPORTER YBAR-RELATED"/>
    <property type="match status" value="1"/>
</dbReference>
<keyword evidence="8" id="KW-1185">Reference proteome</keyword>
<evidence type="ECO:0000256" key="2">
    <source>
        <dbReference type="ARBA" id="ARBA00022692"/>
    </source>
</evidence>
<dbReference type="AlphaFoldDB" id="A0AAU0Q2E9"/>
<dbReference type="SUPFAM" id="SSF52091">
    <property type="entry name" value="SpoIIaa-like"/>
    <property type="match status" value="1"/>
</dbReference>
<dbReference type="PANTHER" id="PTHR43310:SF1">
    <property type="entry name" value="SULFATE TRANSPORTER YBAR-RELATED"/>
    <property type="match status" value="1"/>
</dbReference>
<evidence type="ECO:0000256" key="5">
    <source>
        <dbReference type="SAM" id="Phobius"/>
    </source>
</evidence>
<keyword evidence="2 5" id="KW-0812">Transmembrane</keyword>
<evidence type="ECO:0000313" key="7">
    <source>
        <dbReference type="EMBL" id="WPF25838.1"/>
    </source>
</evidence>
<evidence type="ECO:0000313" key="8">
    <source>
        <dbReference type="Proteomes" id="UP001174314"/>
    </source>
</evidence>
<feature type="transmembrane region" description="Helical" evidence="5">
    <location>
        <begin position="131"/>
        <end position="148"/>
    </location>
</feature>
<evidence type="ECO:0000256" key="1">
    <source>
        <dbReference type="ARBA" id="ARBA00004141"/>
    </source>
</evidence>
<feature type="transmembrane region" description="Helical" evidence="5">
    <location>
        <begin position="154"/>
        <end position="172"/>
    </location>
</feature>
<dbReference type="InterPro" id="IPR052706">
    <property type="entry name" value="Membrane-Transporter-like"/>
</dbReference>
<dbReference type="InterPro" id="IPR011547">
    <property type="entry name" value="SLC26A/SulP_dom"/>
</dbReference>
<sequence length="499" mass="53242">MKDAITDHPVTIGSFRSALSSWDRFRTEIFGGLVTSLALIPEVISFSIVEGVDPRVGLFTSFVMCVAIAFTGGRPAMVTAAAGSVALVVAPLVKNHGVEYLVPAVLLAGMIQIALGLGGVANLMRFIPRSVMNGFVNALAILIFLAQLQHVIHVPGMVYVLVAISLAIMVIWPRVNRVIPGPLVAIVVVTALAILGHIDVPTVRDQGELPHGVPSLIIPDVMFGFRHFGVIAPYALGAAIVGLIESLLTAKLVDDITDQHSDKTRESWGLGISNVASAFVGGQGGCAMIGQTMINVRHAQARTRFSTLLAGIFLLVLVVSLGEIVGQIPMAALVAVMFVVAFSTMDWHSVDPRTLRRMPLSETAVMGVTIIATVVTNNLAVGVVCGVVGASVMFVRRVAHMVTVEQVDNSSDTSRYRVRGQLFFASSNDVVFSFNYTDPAKIIEIDVSEAEVWDSSAVSALESIAYKYRQRGKHVHVVGATGASLERLRRLSSLAIAEE</sequence>
<dbReference type="PROSITE" id="PS50801">
    <property type="entry name" value="STAS"/>
    <property type="match status" value="1"/>
</dbReference>
<proteinExistence type="predicted"/>